<proteinExistence type="predicted"/>
<feature type="compositionally biased region" description="Low complexity" evidence="1">
    <location>
        <begin position="71"/>
        <end position="81"/>
    </location>
</feature>
<feature type="compositionally biased region" description="Pro residues" evidence="1">
    <location>
        <begin position="60"/>
        <end position="70"/>
    </location>
</feature>
<reference evidence="2" key="5">
    <citation type="journal article" date="2021" name="G3 (Bethesda)">
        <title>Aegilops tauschii genome assembly Aet v5.0 features greater sequence contiguity and improved annotation.</title>
        <authorList>
            <person name="Wang L."/>
            <person name="Zhu T."/>
            <person name="Rodriguez J.C."/>
            <person name="Deal K.R."/>
            <person name="Dubcovsky J."/>
            <person name="McGuire P.E."/>
            <person name="Lux T."/>
            <person name="Spannagl M."/>
            <person name="Mayer K.F.X."/>
            <person name="Baldrich P."/>
            <person name="Meyers B.C."/>
            <person name="Huo N."/>
            <person name="Gu Y.Q."/>
            <person name="Zhou H."/>
            <person name="Devos K.M."/>
            <person name="Bennetzen J.L."/>
            <person name="Unver T."/>
            <person name="Budak H."/>
            <person name="Gulick P.J."/>
            <person name="Galiba G."/>
            <person name="Kalapos B."/>
            <person name="Nelson D.R."/>
            <person name="Li P."/>
            <person name="You F.M."/>
            <person name="Luo M.C."/>
            <person name="Dvorak J."/>
        </authorList>
    </citation>
    <scope>NUCLEOTIDE SEQUENCE [LARGE SCALE GENOMIC DNA]</scope>
    <source>
        <strain evidence="2">cv. AL8/78</strain>
    </source>
</reference>
<reference evidence="3" key="1">
    <citation type="journal article" date="2014" name="Science">
        <title>Ancient hybridizations among the ancestral genomes of bread wheat.</title>
        <authorList>
            <consortium name="International Wheat Genome Sequencing Consortium,"/>
            <person name="Marcussen T."/>
            <person name="Sandve S.R."/>
            <person name="Heier L."/>
            <person name="Spannagl M."/>
            <person name="Pfeifer M."/>
            <person name="Jakobsen K.S."/>
            <person name="Wulff B.B."/>
            <person name="Steuernagel B."/>
            <person name="Mayer K.F."/>
            <person name="Olsen O.A."/>
        </authorList>
    </citation>
    <scope>NUCLEOTIDE SEQUENCE [LARGE SCALE GENOMIC DNA]</scope>
    <source>
        <strain evidence="3">cv. AL8/78</strain>
    </source>
</reference>
<dbReference type="Proteomes" id="UP000015105">
    <property type="component" value="Chromosome 2D"/>
</dbReference>
<sequence length="164" mass="17541">RCFPLLVPLLVPHGEPWEGEGSIFVIDLLSDGGGLPRAWRARAVPSRRRSALRDAACLPGPSPLAQPRLPPWSSRSRPTQSRRPELRRSTLPPPSSWGPDCGRGGACPCRPAAPAPTGSSTSPAAPATLPSSVLNHGLYCGSASLAHRRRRLLLMLIELVHKCS</sequence>
<protein>
    <submittedName>
        <fullName evidence="2">Uncharacterized protein</fullName>
    </submittedName>
</protein>
<reference evidence="2" key="4">
    <citation type="submission" date="2019-03" db="UniProtKB">
        <authorList>
            <consortium name="EnsemblPlants"/>
        </authorList>
    </citation>
    <scope>IDENTIFICATION</scope>
</reference>
<dbReference type="Gramene" id="AET2Gv20638700.9">
    <property type="protein sequence ID" value="AET2Gv20638700.9"/>
    <property type="gene ID" value="AET2Gv20638700"/>
</dbReference>
<name>A0A453BUZ5_AEGTS</name>
<keyword evidence="3" id="KW-1185">Reference proteome</keyword>
<dbReference type="EnsemblPlants" id="AET2Gv20638700.9">
    <property type="protein sequence ID" value="AET2Gv20638700.9"/>
    <property type="gene ID" value="AET2Gv20638700"/>
</dbReference>
<evidence type="ECO:0000313" key="2">
    <source>
        <dbReference type="EnsemblPlants" id="AET2Gv20638700.9"/>
    </source>
</evidence>
<dbReference type="AlphaFoldDB" id="A0A453BUZ5"/>
<accession>A0A453BUZ5</accession>
<evidence type="ECO:0000256" key="1">
    <source>
        <dbReference type="SAM" id="MobiDB-lite"/>
    </source>
</evidence>
<reference evidence="2" key="3">
    <citation type="journal article" date="2017" name="Nature">
        <title>Genome sequence of the progenitor of the wheat D genome Aegilops tauschii.</title>
        <authorList>
            <person name="Luo M.C."/>
            <person name="Gu Y.Q."/>
            <person name="Puiu D."/>
            <person name="Wang H."/>
            <person name="Twardziok S.O."/>
            <person name="Deal K.R."/>
            <person name="Huo N."/>
            <person name="Zhu T."/>
            <person name="Wang L."/>
            <person name="Wang Y."/>
            <person name="McGuire P.E."/>
            <person name="Liu S."/>
            <person name="Long H."/>
            <person name="Ramasamy R.K."/>
            <person name="Rodriguez J.C."/>
            <person name="Van S.L."/>
            <person name="Yuan L."/>
            <person name="Wang Z."/>
            <person name="Xia Z."/>
            <person name="Xiao L."/>
            <person name="Anderson O.D."/>
            <person name="Ouyang S."/>
            <person name="Liang Y."/>
            <person name="Zimin A.V."/>
            <person name="Pertea G."/>
            <person name="Qi P."/>
            <person name="Bennetzen J.L."/>
            <person name="Dai X."/>
            <person name="Dawson M.W."/>
            <person name="Muller H.G."/>
            <person name="Kugler K."/>
            <person name="Rivarola-Duarte L."/>
            <person name="Spannagl M."/>
            <person name="Mayer K.F.X."/>
            <person name="Lu F.H."/>
            <person name="Bevan M.W."/>
            <person name="Leroy P."/>
            <person name="Li P."/>
            <person name="You F.M."/>
            <person name="Sun Q."/>
            <person name="Liu Z."/>
            <person name="Lyons E."/>
            <person name="Wicker T."/>
            <person name="Salzberg S.L."/>
            <person name="Devos K.M."/>
            <person name="Dvorak J."/>
        </authorList>
    </citation>
    <scope>NUCLEOTIDE SEQUENCE [LARGE SCALE GENOMIC DNA]</scope>
    <source>
        <strain evidence="2">cv. AL8/78</strain>
    </source>
</reference>
<feature type="region of interest" description="Disordered" evidence="1">
    <location>
        <begin position="55"/>
        <end position="100"/>
    </location>
</feature>
<evidence type="ECO:0000313" key="3">
    <source>
        <dbReference type="Proteomes" id="UP000015105"/>
    </source>
</evidence>
<reference evidence="3" key="2">
    <citation type="journal article" date="2017" name="Nat. Plants">
        <title>The Aegilops tauschii genome reveals multiple impacts of transposons.</title>
        <authorList>
            <person name="Zhao G."/>
            <person name="Zou C."/>
            <person name="Li K."/>
            <person name="Wang K."/>
            <person name="Li T."/>
            <person name="Gao L."/>
            <person name="Zhang X."/>
            <person name="Wang H."/>
            <person name="Yang Z."/>
            <person name="Liu X."/>
            <person name="Jiang W."/>
            <person name="Mao L."/>
            <person name="Kong X."/>
            <person name="Jiao Y."/>
            <person name="Jia J."/>
        </authorList>
    </citation>
    <scope>NUCLEOTIDE SEQUENCE [LARGE SCALE GENOMIC DNA]</scope>
    <source>
        <strain evidence="3">cv. AL8/78</strain>
    </source>
</reference>
<organism evidence="2 3">
    <name type="scientific">Aegilops tauschii subsp. strangulata</name>
    <name type="common">Goatgrass</name>
    <dbReference type="NCBI Taxonomy" id="200361"/>
    <lineage>
        <taxon>Eukaryota</taxon>
        <taxon>Viridiplantae</taxon>
        <taxon>Streptophyta</taxon>
        <taxon>Embryophyta</taxon>
        <taxon>Tracheophyta</taxon>
        <taxon>Spermatophyta</taxon>
        <taxon>Magnoliopsida</taxon>
        <taxon>Liliopsida</taxon>
        <taxon>Poales</taxon>
        <taxon>Poaceae</taxon>
        <taxon>BOP clade</taxon>
        <taxon>Pooideae</taxon>
        <taxon>Triticodae</taxon>
        <taxon>Triticeae</taxon>
        <taxon>Triticinae</taxon>
        <taxon>Aegilops</taxon>
    </lineage>
</organism>